<feature type="non-terminal residue" evidence="2">
    <location>
        <position position="1"/>
    </location>
</feature>
<keyword evidence="3" id="KW-1185">Reference proteome</keyword>
<protein>
    <submittedName>
        <fullName evidence="2">Uncharacterized protein</fullName>
    </submittedName>
</protein>
<sequence>KERQECKGGPHQSDSNTSFGKLSASNGASKVNRFDDLVAGLDSDDEKARVVTMEAHEKKILGLTLIRVYLWEVR</sequence>
<reference evidence="3" key="1">
    <citation type="submission" date="2016-06" db="EMBL/GenBank/DDBJ databases">
        <title>Parallel loss of symbiosis genes in relatives of nitrogen-fixing non-legume Parasponia.</title>
        <authorList>
            <person name="Van Velzen R."/>
            <person name="Holmer R."/>
            <person name="Bu F."/>
            <person name="Rutten L."/>
            <person name="Van Zeijl A."/>
            <person name="Liu W."/>
            <person name="Santuari L."/>
            <person name="Cao Q."/>
            <person name="Sharma T."/>
            <person name="Shen D."/>
            <person name="Roswanjaya Y."/>
            <person name="Wardhani T."/>
            <person name="Kalhor M.S."/>
            <person name="Jansen J."/>
            <person name="Van den Hoogen J."/>
            <person name="Gungor B."/>
            <person name="Hartog M."/>
            <person name="Hontelez J."/>
            <person name="Verver J."/>
            <person name="Yang W.-C."/>
            <person name="Schijlen E."/>
            <person name="Repin R."/>
            <person name="Schilthuizen M."/>
            <person name="Schranz E."/>
            <person name="Heidstra R."/>
            <person name="Miyata K."/>
            <person name="Fedorova E."/>
            <person name="Kohlen W."/>
            <person name="Bisseling T."/>
            <person name="Smit S."/>
            <person name="Geurts R."/>
        </authorList>
    </citation>
    <scope>NUCLEOTIDE SEQUENCE [LARGE SCALE GENOMIC DNA]</scope>
    <source>
        <strain evidence="3">cv. RG33-2</strain>
    </source>
</reference>
<dbReference type="Proteomes" id="UP000237000">
    <property type="component" value="Unassembled WGS sequence"/>
</dbReference>
<dbReference type="EMBL" id="JXTC01000111">
    <property type="protein sequence ID" value="PON87883.1"/>
    <property type="molecule type" value="Genomic_DNA"/>
</dbReference>
<evidence type="ECO:0000313" key="2">
    <source>
        <dbReference type="EMBL" id="PON87883.1"/>
    </source>
</evidence>
<evidence type="ECO:0000256" key="1">
    <source>
        <dbReference type="SAM" id="MobiDB-lite"/>
    </source>
</evidence>
<comment type="caution">
    <text evidence="2">The sequence shown here is derived from an EMBL/GenBank/DDBJ whole genome shotgun (WGS) entry which is preliminary data.</text>
</comment>
<accession>A0A2P5EQQ8</accession>
<dbReference type="AlphaFoldDB" id="A0A2P5EQQ8"/>
<dbReference type="InParanoid" id="A0A2P5EQQ8"/>
<name>A0A2P5EQQ8_TREOI</name>
<organism evidence="2 3">
    <name type="scientific">Trema orientale</name>
    <name type="common">Charcoal tree</name>
    <name type="synonym">Celtis orientalis</name>
    <dbReference type="NCBI Taxonomy" id="63057"/>
    <lineage>
        <taxon>Eukaryota</taxon>
        <taxon>Viridiplantae</taxon>
        <taxon>Streptophyta</taxon>
        <taxon>Embryophyta</taxon>
        <taxon>Tracheophyta</taxon>
        <taxon>Spermatophyta</taxon>
        <taxon>Magnoliopsida</taxon>
        <taxon>eudicotyledons</taxon>
        <taxon>Gunneridae</taxon>
        <taxon>Pentapetalae</taxon>
        <taxon>rosids</taxon>
        <taxon>fabids</taxon>
        <taxon>Rosales</taxon>
        <taxon>Cannabaceae</taxon>
        <taxon>Trema</taxon>
    </lineage>
</organism>
<gene>
    <name evidence="2" type="ORF">TorRG33x02_162620</name>
</gene>
<feature type="compositionally biased region" description="Polar residues" evidence="1">
    <location>
        <begin position="12"/>
        <end position="27"/>
    </location>
</feature>
<proteinExistence type="predicted"/>
<feature type="region of interest" description="Disordered" evidence="1">
    <location>
        <begin position="1"/>
        <end position="27"/>
    </location>
</feature>
<evidence type="ECO:0000313" key="3">
    <source>
        <dbReference type="Proteomes" id="UP000237000"/>
    </source>
</evidence>